<feature type="domain" description="Penicillin-binding protein transpeptidase" evidence="5">
    <location>
        <begin position="233"/>
        <end position="528"/>
    </location>
</feature>
<keyword evidence="2" id="KW-0121">Carboxypeptidase</keyword>
<keyword evidence="2" id="KW-0378">Hydrolase</keyword>
<dbReference type="InterPro" id="IPR012338">
    <property type="entry name" value="Beta-lactam/transpept-like"/>
</dbReference>
<dbReference type="SUPFAM" id="SSF56601">
    <property type="entry name" value="beta-lactamase/transpeptidase-like"/>
    <property type="match status" value="1"/>
</dbReference>
<evidence type="ECO:0000256" key="4">
    <source>
        <dbReference type="SAM" id="Phobius"/>
    </source>
</evidence>
<accession>W0A6D5</accession>
<gene>
    <name evidence="7" type="ORF">NX02_00710</name>
</gene>
<dbReference type="HOGENOM" id="CLU_009289_6_2_5"/>
<proteinExistence type="predicted"/>
<evidence type="ECO:0000259" key="5">
    <source>
        <dbReference type="Pfam" id="PF00905"/>
    </source>
</evidence>
<dbReference type="Gene3D" id="3.90.1310.10">
    <property type="entry name" value="Penicillin-binding protein 2a (Domain 2)"/>
    <property type="match status" value="1"/>
</dbReference>
<feature type="domain" description="Penicillin-binding protein dimerisation" evidence="6">
    <location>
        <begin position="66"/>
        <end position="177"/>
    </location>
</feature>
<keyword evidence="3 4" id="KW-0472">Membrane</keyword>
<keyword evidence="8" id="KW-1185">Reference proteome</keyword>
<dbReference type="PANTHER" id="PTHR30627:SF1">
    <property type="entry name" value="PEPTIDOGLYCAN D,D-TRANSPEPTIDASE FTSI"/>
    <property type="match status" value="1"/>
</dbReference>
<dbReference type="OrthoDB" id="9789078at2"/>
<dbReference type="SUPFAM" id="SSF56519">
    <property type="entry name" value="Penicillin binding protein dimerisation domain"/>
    <property type="match status" value="1"/>
</dbReference>
<organism evidence="7 8">
    <name type="scientific">Sphingomonas sanxanigenens DSM 19645 = NX02</name>
    <dbReference type="NCBI Taxonomy" id="1123269"/>
    <lineage>
        <taxon>Bacteria</taxon>
        <taxon>Pseudomonadati</taxon>
        <taxon>Pseudomonadota</taxon>
        <taxon>Alphaproteobacteria</taxon>
        <taxon>Sphingomonadales</taxon>
        <taxon>Sphingomonadaceae</taxon>
        <taxon>Sphingomonas</taxon>
    </lineage>
</organism>
<keyword evidence="2" id="KW-0645">Protease</keyword>
<name>W0A6D5_9SPHN</name>
<evidence type="ECO:0000256" key="1">
    <source>
        <dbReference type="ARBA" id="ARBA00004370"/>
    </source>
</evidence>
<protein>
    <recommendedName>
        <fullName evidence="9">Peptidoglycan glycosyltransferase</fullName>
    </recommendedName>
</protein>
<dbReference type="Gene3D" id="3.30.450.330">
    <property type="match status" value="1"/>
</dbReference>
<dbReference type="GO" id="GO:0008658">
    <property type="term" value="F:penicillin binding"/>
    <property type="evidence" value="ECO:0007669"/>
    <property type="project" value="InterPro"/>
</dbReference>
<keyword evidence="4" id="KW-0812">Transmembrane</keyword>
<dbReference type="AlphaFoldDB" id="W0A6D5"/>
<dbReference type="GO" id="GO:0071555">
    <property type="term" value="P:cell wall organization"/>
    <property type="evidence" value="ECO:0007669"/>
    <property type="project" value="TreeGrafter"/>
</dbReference>
<dbReference type="EMBL" id="CP006644">
    <property type="protein sequence ID" value="AHE51908.1"/>
    <property type="molecule type" value="Genomic_DNA"/>
</dbReference>
<dbReference type="KEGG" id="ssan:NX02_00710"/>
<comment type="subcellular location">
    <subcellularLocation>
        <location evidence="1">Membrane</location>
    </subcellularLocation>
</comment>
<dbReference type="InterPro" id="IPR036138">
    <property type="entry name" value="PBP_dimer_sf"/>
</dbReference>
<keyword evidence="4" id="KW-1133">Transmembrane helix</keyword>
<dbReference type="InterPro" id="IPR005311">
    <property type="entry name" value="PBP_dimer"/>
</dbReference>
<dbReference type="PANTHER" id="PTHR30627">
    <property type="entry name" value="PEPTIDOGLYCAN D,D-TRANSPEPTIDASE"/>
    <property type="match status" value="1"/>
</dbReference>
<evidence type="ECO:0000256" key="3">
    <source>
        <dbReference type="ARBA" id="ARBA00023136"/>
    </source>
</evidence>
<evidence type="ECO:0000313" key="7">
    <source>
        <dbReference type="EMBL" id="AHE51908.1"/>
    </source>
</evidence>
<sequence>MTTLVARPQRAHLADQRHQSAAVAHFRLMLLMLLFIGAVGAVSVRLVWLTFVSDGPSARGAIGSAPVRADIVDRNGEPLAQTVEAWSIGIHPKKVLGDRNELAEKLAELMPERSDAEYRRILNSRVNFTYLRRRALPELVEQVNALGEPAVALAREPERFYPQTTLAAQVLGYTNRDGKGAAGMERVLDERLSDPALRGKPVQLAIDMRVQAAMESELYAAMQKHSALGAAGLILDVDTGEVVAMASMPVYNPNKVPAIPADAQVSPLRNAVTQSVYELGSTFKPLTIAAALDTGVVPSLAKRYDATAPVPIGRFRIKDDHPLNRWLNIPETLVHSSNIATARIADEMGQARMEKLFRSVHFDGPPDIELKERGSSLWPVNWGRATTLTTSYGHGIAVTPLQLASAYAALVNGGIWRPATLYKIEPGKAPKGSRVFTAETSEKMRHLLRLVVTDGTGRRADAPGFRVGGKTGTAEKAQAGGYSRSRNVSTFAAVFPMDRPRYVVIAMLDAPVGTSDTYGFTSAAWTAAPVISRTIARAGPMLGVLPGADLDNSALHALLGKDKEH</sequence>
<dbReference type="STRING" id="1123269.NX02_00710"/>
<feature type="transmembrane region" description="Helical" evidence="4">
    <location>
        <begin position="26"/>
        <end position="48"/>
    </location>
</feature>
<dbReference type="Gene3D" id="3.40.710.10">
    <property type="entry name" value="DD-peptidase/beta-lactamase superfamily"/>
    <property type="match status" value="1"/>
</dbReference>
<dbReference type="Pfam" id="PF00905">
    <property type="entry name" value="Transpeptidase"/>
    <property type="match status" value="1"/>
</dbReference>
<evidence type="ECO:0008006" key="9">
    <source>
        <dbReference type="Google" id="ProtNLM"/>
    </source>
</evidence>
<evidence type="ECO:0000313" key="8">
    <source>
        <dbReference type="Proteomes" id="UP000018851"/>
    </source>
</evidence>
<reference evidence="7 8" key="1">
    <citation type="submission" date="2013-07" db="EMBL/GenBank/DDBJ databases">
        <title>Completed genome of Sphingomonas sanxanigenens NX02.</title>
        <authorList>
            <person name="Ma T."/>
            <person name="Huang H."/>
            <person name="Wu M."/>
            <person name="Li X."/>
            <person name="Li G."/>
        </authorList>
    </citation>
    <scope>NUCLEOTIDE SEQUENCE [LARGE SCALE GENOMIC DNA]</scope>
    <source>
        <strain evidence="7 8">NX02</strain>
    </source>
</reference>
<dbReference type="InterPro" id="IPR001460">
    <property type="entry name" value="PCN-bd_Tpept"/>
</dbReference>
<dbReference type="PATRIC" id="fig|1123269.5.peg.140"/>
<dbReference type="GO" id="GO:0005886">
    <property type="term" value="C:plasma membrane"/>
    <property type="evidence" value="ECO:0007669"/>
    <property type="project" value="TreeGrafter"/>
</dbReference>
<dbReference type="GO" id="GO:0004180">
    <property type="term" value="F:carboxypeptidase activity"/>
    <property type="evidence" value="ECO:0007669"/>
    <property type="project" value="UniProtKB-KW"/>
</dbReference>
<dbReference type="Pfam" id="PF03717">
    <property type="entry name" value="PBP_dimer"/>
    <property type="match status" value="1"/>
</dbReference>
<evidence type="ECO:0000259" key="6">
    <source>
        <dbReference type="Pfam" id="PF03717"/>
    </source>
</evidence>
<dbReference type="InterPro" id="IPR050515">
    <property type="entry name" value="Beta-lactam/transpept"/>
</dbReference>
<dbReference type="eggNOG" id="COG0768">
    <property type="taxonomic scope" value="Bacteria"/>
</dbReference>
<dbReference type="Proteomes" id="UP000018851">
    <property type="component" value="Chromosome"/>
</dbReference>
<evidence type="ECO:0000256" key="2">
    <source>
        <dbReference type="ARBA" id="ARBA00022645"/>
    </source>
</evidence>
<dbReference type="RefSeq" id="WP_025290293.1">
    <property type="nucleotide sequence ID" value="NZ_CP006644.1"/>
</dbReference>